<dbReference type="CDD" id="cd03784">
    <property type="entry name" value="GT1_Gtf-like"/>
    <property type="match status" value="2"/>
</dbReference>
<evidence type="ECO:0000256" key="10">
    <source>
        <dbReference type="ARBA" id="ARBA00047475"/>
    </source>
</evidence>
<dbReference type="PANTHER" id="PTHR48043:SF42">
    <property type="entry name" value="GLUCURONOSYLTRANSFERASE"/>
    <property type="match status" value="1"/>
</dbReference>
<keyword evidence="4" id="KW-0328">Glycosyltransferase</keyword>
<dbReference type="GO" id="GO:0015020">
    <property type="term" value="F:glucuronosyltransferase activity"/>
    <property type="evidence" value="ECO:0007669"/>
    <property type="project" value="UniProtKB-EC"/>
</dbReference>
<comment type="subcellular location">
    <subcellularLocation>
        <location evidence="1">Membrane</location>
        <topology evidence="1">Single-pass membrane protein</topology>
    </subcellularLocation>
</comment>
<gene>
    <name evidence="12" type="ORF">L5515_008510</name>
</gene>
<dbReference type="GO" id="GO:0016020">
    <property type="term" value="C:membrane"/>
    <property type="evidence" value="ECO:0007669"/>
    <property type="project" value="UniProtKB-SubCell"/>
</dbReference>
<dbReference type="EC" id="2.4.1.17" evidence="3"/>
<feature type="transmembrane region" description="Helical" evidence="11">
    <location>
        <begin position="799"/>
        <end position="823"/>
    </location>
</feature>
<dbReference type="FunFam" id="3.40.50.2000:FF:000204">
    <property type="entry name" value="UDP-glucuronosyltransferase"/>
    <property type="match status" value="1"/>
</dbReference>
<dbReference type="Pfam" id="PF00201">
    <property type="entry name" value="UDPGT"/>
    <property type="match status" value="2"/>
</dbReference>
<name>A0AAE9F6H3_CAEBR</name>
<dbReference type="AlphaFoldDB" id="A0AAE9F6H3"/>
<evidence type="ECO:0000313" key="13">
    <source>
        <dbReference type="Proteomes" id="UP000829354"/>
    </source>
</evidence>
<organism evidence="12 13">
    <name type="scientific">Caenorhabditis briggsae</name>
    <dbReference type="NCBI Taxonomy" id="6238"/>
    <lineage>
        <taxon>Eukaryota</taxon>
        <taxon>Metazoa</taxon>
        <taxon>Ecdysozoa</taxon>
        <taxon>Nematoda</taxon>
        <taxon>Chromadorea</taxon>
        <taxon>Rhabditida</taxon>
        <taxon>Rhabditina</taxon>
        <taxon>Rhabditomorpha</taxon>
        <taxon>Rhabditoidea</taxon>
        <taxon>Rhabditidae</taxon>
        <taxon>Peloderinae</taxon>
        <taxon>Caenorhabditis</taxon>
    </lineage>
</organism>
<comment type="catalytic activity">
    <reaction evidence="10">
        <text>glucuronate acceptor + UDP-alpha-D-glucuronate = acceptor beta-D-glucuronoside + UDP + H(+)</text>
        <dbReference type="Rhea" id="RHEA:21032"/>
        <dbReference type="ChEBI" id="CHEBI:15378"/>
        <dbReference type="ChEBI" id="CHEBI:58052"/>
        <dbReference type="ChEBI" id="CHEBI:58223"/>
        <dbReference type="ChEBI" id="CHEBI:132367"/>
        <dbReference type="ChEBI" id="CHEBI:132368"/>
        <dbReference type="EC" id="2.4.1.17"/>
    </reaction>
</comment>
<evidence type="ECO:0000256" key="5">
    <source>
        <dbReference type="ARBA" id="ARBA00022679"/>
    </source>
</evidence>
<evidence type="ECO:0000256" key="4">
    <source>
        <dbReference type="ARBA" id="ARBA00022676"/>
    </source>
</evidence>
<accession>A0AAE9F6H3</accession>
<dbReference type="Gene3D" id="3.40.50.2000">
    <property type="entry name" value="Glycogen Phosphorylase B"/>
    <property type="match status" value="3"/>
</dbReference>
<dbReference type="PANTHER" id="PTHR48043">
    <property type="entry name" value="EG:EG0003.4 PROTEIN-RELATED"/>
    <property type="match status" value="1"/>
</dbReference>
<evidence type="ECO:0000313" key="12">
    <source>
        <dbReference type="EMBL" id="UMM36270.1"/>
    </source>
</evidence>
<evidence type="ECO:0000256" key="1">
    <source>
        <dbReference type="ARBA" id="ARBA00004167"/>
    </source>
</evidence>
<evidence type="ECO:0000256" key="9">
    <source>
        <dbReference type="ARBA" id="ARBA00023136"/>
    </source>
</evidence>
<proteinExistence type="inferred from homology"/>
<protein>
    <recommendedName>
        <fullName evidence="3">glucuronosyltransferase</fullName>
        <ecNumber evidence="3">2.4.1.17</ecNumber>
    </recommendedName>
</protein>
<dbReference type="InterPro" id="IPR050271">
    <property type="entry name" value="UDP-glycosyltransferase"/>
</dbReference>
<keyword evidence="8 11" id="KW-1133">Transmembrane helix</keyword>
<dbReference type="InterPro" id="IPR002213">
    <property type="entry name" value="UDP_glucos_trans"/>
</dbReference>
<sequence>MRLLFLLFPLFCATFEYNFLVYCPLFGHSHTKFFATIADSLTDAGHNVTFFTPTIVEKYRDVNYTKSTKDVVHMEPSEKLRAYGEQMESGEFVRFWTEDSSATEIIPVIELFQNMYNEQAEVMRDNLGFLDDLKRRNFDVIIFESYVFSAYPLMDYLDIKSFIPSLSLTHDVALAQSIGEPAMPSVVSDVCSPFGEKLNIFERAFNAFAAPYIDFVLGYPVHQSFKPPYNVIDIRNFEPEASFVFLNSNPFVDFPRPTLTKTVEIGGISVDLNRLRSEKLDGKWSNILNQRKKTMLVSFGSVMFSKDMPMENKIALAKVMKKFLEVTFIWKYESNDTDSFAKGIENIHFSSWVPQTALLADSRLSAFFTHAGLGSINEVSYLGKPAILCPLFADQMRNAKMLARHNGSMELTKYELADTKKISEAFQKILFDESYAESAEKLARQLESQPIKPKDLLVKHAEFAARFGRLPGLDPYSRKMSFIEYFLIDVATFFTPTIIRKFAKINYVKSTKHVVHLEPSEKLEQYGNFLENNDIVRFWTDDASMSEIFPMLELFNSMFLEQAMVLGHNLEFLDELNASKFDVMIYESFVECAYPLLDYLEIKTFIPSTSIAYDPNLLESIGEPRMPSAVPLSFGSVMFSKDMPMENKIALAKVMKKFPEVTFIWKYESNDTDNFAKGINNIHFSSWVPQTALLADSRLSAFFTHAGLGSINEVSYLGKPVLCPLFADQMRNAKIRSEKFCEKFYLMIHTALHQKIWHVNWQTNQWNVKPKELLLRHAEFAAQFGRLPSLDPHLRQMSFASYFLLDVAATVLFIVLLITFITFRITKLLINCLPFTLSSVKQKNN</sequence>
<keyword evidence="6 11" id="KW-0812">Transmembrane</keyword>
<evidence type="ECO:0000256" key="11">
    <source>
        <dbReference type="SAM" id="Phobius"/>
    </source>
</evidence>
<reference evidence="12 13" key="1">
    <citation type="submission" date="2022-04" db="EMBL/GenBank/DDBJ databases">
        <title>Chromosome-level reference genomes for two strains of Caenorhabditis briggsae: an improved platform for comparative genomics.</title>
        <authorList>
            <person name="Stevens L."/>
            <person name="Andersen E."/>
        </authorList>
    </citation>
    <scope>NUCLEOTIDE SEQUENCE [LARGE SCALE GENOMIC DNA]</scope>
    <source>
        <strain evidence="12">VX34</strain>
        <tissue evidence="12">Whole-organism</tissue>
    </source>
</reference>
<dbReference type="Proteomes" id="UP000829354">
    <property type="component" value="Chromosome V"/>
</dbReference>
<dbReference type="FunFam" id="3.40.50.2000:FF:000038">
    <property type="entry name" value="UDP-GlucuronosylTransferase"/>
    <property type="match status" value="2"/>
</dbReference>
<evidence type="ECO:0000256" key="6">
    <source>
        <dbReference type="ARBA" id="ARBA00022692"/>
    </source>
</evidence>
<comment type="similarity">
    <text evidence="2">Belongs to the UDP-glycosyltransferase family.</text>
</comment>
<evidence type="ECO:0000256" key="2">
    <source>
        <dbReference type="ARBA" id="ARBA00009995"/>
    </source>
</evidence>
<dbReference type="EMBL" id="CP092624">
    <property type="protein sequence ID" value="UMM36270.1"/>
    <property type="molecule type" value="Genomic_DNA"/>
</dbReference>
<keyword evidence="13" id="KW-1185">Reference proteome</keyword>
<keyword evidence="9 11" id="KW-0472">Membrane</keyword>
<dbReference type="SUPFAM" id="SSF53756">
    <property type="entry name" value="UDP-Glycosyltransferase/glycogen phosphorylase"/>
    <property type="match status" value="2"/>
</dbReference>
<evidence type="ECO:0000256" key="8">
    <source>
        <dbReference type="ARBA" id="ARBA00022989"/>
    </source>
</evidence>
<evidence type="ECO:0000256" key="3">
    <source>
        <dbReference type="ARBA" id="ARBA00012544"/>
    </source>
</evidence>
<keyword evidence="7" id="KW-0732">Signal</keyword>
<keyword evidence="5" id="KW-0808">Transferase</keyword>
<evidence type="ECO:0000256" key="7">
    <source>
        <dbReference type="ARBA" id="ARBA00022729"/>
    </source>
</evidence>